<accession>A0A5D0CUY0</accession>
<evidence type="ECO:0000256" key="1">
    <source>
        <dbReference type="SAM" id="Phobius"/>
    </source>
</evidence>
<evidence type="ECO:0000313" key="2">
    <source>
        <dbReference type="EMBL" id="TYA12974.1"/>
    </source>
</evidence>
<evidence type="ECO:0000313" key="3">
    <source>
        <dbReference type="Proteomes" id="UP000325218"/>
    </source>
</evidence>
<keyword evidence="1" id="KW-0812">Transmembrane</keyword>
<sequence length="107" mass="12271">MQAWFAQNPVISYLLIFVLVIFVYNKVFRTGQKLPLLKEILLYVLMAIGSFLLLIFQIDKLPIIQCLLVAVVLMLMVRIRYFVEGRRKRKQEAAAPSGQGTAANKQE</sequence>
<gene>
    <name evidence="2" type="ORF">FRY98_09790</name>
</gene>
<keyword evidence="1" id="KW-0472">Membrane</keyword>
<comment type="caution">
    <text evidence="2">The sequence shown here is derived from an EMBL/GenBank/DDBJ whole genome shotgun (WGS) entry which is preliminary data.</text>
</comment>
<evidence type="ECO:0008006" key="4">
    <source>
        <dbReference type="Google" id="ProtNLM"/>
    </source>
</evidence>
<organism evidence="2 3">
    <name type="scientific">Paenibacillus faecis</name>
    <dbReference type="NCBI Taxonomy" id="862114"/>
    <lineage>
        <taxon>Bacteria</taxon>
        <taxon>Bacillati</taxon>
        <taxon>Bacillota</taxon>
        <taxon>Bacilli</taxon>
        <taxon>Bacillales</taxon>
        <taxon>Paenibacillaceae</taxon>
        <taxon>Paenibacillus</taxon>
    </lineage>
</organism>
<dbReference type="AlphaFoldDB" id="A0A5D0CUY0"/>
<feature type="transmembrane region" description="Helical" evidence="1">
    <location>
        <begin position="36"/>
        <end position="56"/>
    </location>
</feature>
<dbReference type="EMBL" id="VSDO01000002">
    <property type="protein sequence ID" value="TYA12974.1"/>
    <property type="molecule type" value="Genomic_DNA"/>
</dbReference>
<feature type="transmembrane region" description="Helical" evidence="1">
    <location>
        <begin position="62"/>
        <end position="83"/>
    </location>
</feature>
<dbReference type="Proteomes" id="UP000325218">
    <property type="component" value="Unassembled WGS sequence"/>
</dbReference>
<dbReference type="RefSeq" id="WP_148451574.1">
    <property type="nucleotide sequence ID" value="NZ_BORZ01000005.1"/>
</dbReference>
<feature type="transmembrane region" description="Helical" evidence="1">
    <location>
        <begin position="6"/>
        <end position="24"/>
    </location>
</feature>
<dbReference type="OrthoDB" id="2665181at2"/>
<proteinExistence type="predicted"/>
<name>A0A5D0CUY0_9BACL</name>
<keyword evidence="3" id="KW-1185">Reference proteome</keyword>
<dbReference type="Pfam" id="PF14036">
    <property type="entry name" value="YlaH"/>
    <property type="match status" value="1"/>
</dbReference>
<dbReference type="InterPro" id="IPR025620">
    <property type="entry name" value="YlaH"/>
</dbReference>
<protein>
    <recommendedName>
        <fullName evidence="4">YlaH-like family protein</fullName>
    </recommendedName>
</protein>
<keyword evidence="1" id="KW-1133">Transmembrane helix</keyword>
<reference evidence="2 3" key="1">
    <citation type="submission" date="2019-08" db="EMBL/GenBank/DDBJ databases">
        <title>Genome sequencing of Paenibacillus faecis DSM 23593(T).</title>
        <authorList>
            <person name="Kook J.-K."/>
            <person name="Park S.-N."/>
            <person name="Lim Y.K."/>
        </authorList>
    </citation>
    <scope>NUCLEOTIDE SEQUENCE [LARGE SCALE GENOMIC DNA]</scope>
    <source>
        <strain evidence="2 3">DSM 23593</strain>
    </source>
</reference>